<name>A0A517Z1I1_9PLAN</name>
<dbReference type="OrthoDB" id="277745at2"/>
<evidence type="ECO:0000313" key="2">
    <source>
        <dbReference type="EMBL" id="QDU36323.1"/>
    </source>
</evidence>
<dbReference type="AlphaFoldDB" id="A0A517Z1I1"/>
<proteinExistence type="predicted"/>
<organism evidence="2 3">
    <name type="scientific">Maioricimonas rarisocia</name>
    <dbReference type="NCBI Taxonomy" id="2528026"/>
    <lineage>
        <taxon>Bacteria</taxon>
        <taxon>Pseudomonadati</taxon>
        <taxon>Planctomycetota</taxon>
        <taxon>Planctomycetia</taxon>
        <taxon>Planctomycetales</taxon>
        <taxon>Planctomycetaceae</taxon>
        <taxon>Maioricimonas</taxon>
    </lineage>
</organism>
<dbReference type="Proteomes" id="UP000320496">
    <property type="component" value="Chromosome"/>
</dbReference>
<dbReference type="EMBL" id="CP036275">
    <property type="protein sequence ID" value="QDU36323.1"/>
    <property type="molecule type" value="Genomic_DNA"/>
</dbReference>
<evidence type="ECO:0000256" key="1">
    <source>
        <dbReference type="SAM" id="MobiDB-lite"/>
    </source>
</evidence>
<sequence length="439" mass="47398">MKPIPQIVRLIMLVLLLCSAGCAWGRRSQTAWRLTDPPGLSPYSRSLNAPEYGTSRPAPNGTGESLPDDLTTNRPVPTEPTPAITPATEDDERMELIVTTVEEATVGDDVIFEIEIRNLTDQPLEGLVISCRFDDAFEFSGRTEQRVMQPLPAIEAEATRELTLSLRATQSGEACAEFTILENDLPQEVETRCVDIAPGPVSLEIVGPSRRAIGDRAEFVVTISNQSGRELDSIVAELAYDEALDPQEASAGAERLEGHLSWTLGKLLVNERVQIQVEFDALSQVDKGCVKASILQNDATIAADEQCLRIIRSAGPLRVQLRDAQDPIAQGETAVFDVALHNRSARPISTLTCTTLLSGGLQFRKAELVDGDEATGIAPRRTNGRMIFGDLPEIPAGAEQILRIHVEATAAGTAELGVIVGGLTSMVPVEVREPLVVNP</sequence>
<keyword evidence="3" id="KW-1185">Reference proteome</keyword>
<dbReference type="RefSeq" id="WP_145367000.1">
    <property type="nucleotide sequence ID" value="NZ_CP036275.1"/>
</dbReference>
<evidence type="ECO:0008006" key="4">
    <source>
        <dbReference type="Google" id="ProtNLM"/>
    </source>
</evidence>
<dbReference type="KEGG" id="mri:Mal4_06080"/>
<protein>
    <recommendedName>
        <fullName evidence="4">Large cysteine-rich periplasmic protein OmcB</fullName>
    </recommendedName>
</protein>
<reference evidence="2 3" key="1">
    <citation type="submission" date="2019-02" db="EMBL/GenBank/DDBJ databases">
        <title>Deep-cultivation of Planctomycetes and their phenomic and genomic characterization uncovers novel biology.</title>
        <authorList>
            <person name="Wiegand S."/>
            <person name="Jogler M."/>
            <person name="Boedeker C."/>
            <person name="Pinto D."/>
            <person name="Vollmers J."/>
            <person name="Rivas-Marin E."/>
            <person name="Kohn T."/>
            <person name="Peeters S.H."/>
            <person name="Heuer A."/>
            <person name="Rast P."/>
            <person name="Oberbeckmann S."/>
            <person name="Bunk B."/>
            <person name="Jeske O."/>
            <person name="Meyerdierks A."/>
            <person name="Storesund J.E."/>
            <person name="Kallscheuer N."/>
            <person name="Luecker S."/>
            <person name="Lage O.M."/>
            <person name="Pohl T."/>
            <person name="Merkel B.J."/>
            <person name="Hornburger P."/>
            <person name="Mueller R.-W."/>
            <person name="Bruemmer F."/>
            <person name="Labrenz M."/>
            <person name="Spormann A.M."/>
            <person name="Op den Camp H."/>
            <person name="Overmann J."/>
            <person name="Amann R."/>
            <person name="Jetten M.S.M."/>
            <person name="Mascher T."/>
            <person name="Medema M.H."/>
            <person name="Devos D.P."/>
            <person name="Kaster A.-K."/>
            <person name="Ovreas L."/>
            <person name="Rohde M."/>
            <person name="Galperin M.Y."/>
            <person name="Jogler C."/>
        </authorList>
    </citation>
    <scope>NUCLEOTIDE SEQUENCE [LARGE SCALE GENOMIC DNA]</scope>
    <source>
        <strain evidence="2 3">Mal4</strain>
    </source>
</reference>
<feature type="region of interest" description="Disordered" evidence="1">
    <location>
        <begin position="35"/>
        <end position="89"/>
    </location>
</feature>
<gene>
    <name evidence="2" type="ORF">Mal4_06080</name>
</gene>
<accession>A0A517Z1I1</accession>
<evidence type="ECO:0000313" key="3">
    <source>
        <dbReference type="Proteomes" id="UP000320496"/>
    </source>
</evidence>